<keyword evidence="3" id="KW-1185">Reference proteome</keyword>
<organism evidence="2 3">
    <name type="scientific">Empedobacter falsenii</name>
    <dbReference type="NCBI Taxonomy" id="343874"/>
    <lineage>
        <taxon>Bacteria</taxon>
        <taxon>Pseudomonadati</taxon>
        <taxon>Bacteroidota</taxon>
        <taxon>Flavobacteriia</taxon>
        <taxon>Flavobacteriales</taxon>
        <taxon>Weeksellaceae</taxon>
        <taxon>Empedobacter</taxon>
    </lineage>
</organism>
<dbReference type="EMBL" id="CP040908">
    <property type="protein sequence ID" value="QLL58799.1"/>
    <property type="molecule type" value="Genomic_DNA"/>
</dbReference>
<feature type="transmembrane region" description="Helical" evidence="1">
    <location>
        <begin position="21"/>
        <end position="38"/>
    </location>
</feature>
<keyword evidence="1" id="KW-0472">Membrane</keyword>
<protein>
    <submittedName>
        <fullName evidence="2">Uncharacterized protein</fullName>
    </submittedName>
</protein>
<keyword evidence="1" id="KW-0812">Transmembrane</keyword>
<name>A0A7H9DVS5_9FLAO</name>
<dbReference type="RefSeq" id="WP_180904897.1">
    <property type="nucleotide sequence ID" value="NZ_CP040908.1"/>
</dbReference>
<reference evidence="2 3" key="1">
    <citation type="submission" date="2019-06" db="EMBL/GenBank/DDBJ databases">
        <title>Emergence of pandrug resistant Empedobacter falsenii in China.</title>
        <authorList>
            <person name="Dong N."/>
            <person name="Chen S."/>
            <person name="Zhang R."/>
        </authorList>
    </citation>
    <scope>NUCLEOTIDE SEQUENCE [LARGE SCALE GENOMIC DNA]</scope>
    <source>
        <strain evidence="2 3">1681-1</strain>
    </source>
</reference>
<accession>A0A7H9DVS5</accession>
<evidence type="ECO:0000313" key="3">
    <source>
        <dbReference type="Proteomes" id="UP000510643"/>
    </source>
</evidence>
<keyword evidence="1" id="KW-1133">Transmembrane helix</keyword>
<feature type="transmembrane region" description="Helical" evidence="1">
    <location>
        <begin position="44"/>
        <end position="61"/>
    </location>
</feature>
<evidence type="ECO:0000256" key="1">
    <source>
        <dbReference type="SAM" id="Phobius"/>
    </source>
</evidence>
<gene>
    <name evidence="2" type="ORF">FH779_12155</name>
</gene>
<sequence>MNVQKQSIGKAYYHQQMIKMTYAYLPIFSLVVLVCSAFEKLRFFLYLAVVGATYGYILNQMKKKHFWIEFRENDIMVDKTSYNFKDIESYHLSLPLNELLMLRIRTIDKKYLAVYVDKDLKQTIEMFFNKHFIISHKTNHDNYLQYGHLIFSLLCIFLCGMMYALYNLIYYKILN</sequence>
<evidence type="ECO:0000313" key="2">
    <source>
        <dbReference type="EMBL" id="QLL58799.1"/>
    </source>
</evidence>
<proteinExistence type="predicted"/>
<dbReference type="Proteomes" id="UP000510643">
    <property type="component" value="Chromosome"/>
</dbReference>
<feature type="transmembrane region" description="Helical" evidence="1">
    <location>
        <begin position="146"/>
        <end position="166"/>
    </location>
</feature>
<dbReference type="GeneID" id="78402222"/>
<dbReference type="KEGG" id="efal:FH779_12155"/>
<dbReference type="AlphaFoldDB" id="A0A7H9DVS5"/>